<sequence length="120" mass="13368">MALNRIPIGTFSLITRLSQKALRLYDDRGLLVPESKDRITGCVAVTDPAIEVKTIPGGSHLTLVYQGAYPGLHEAWSRIFVYQEEKGYRIAGPGRELYLNDPAQVPEEDLLTELHLPIIP</sequence>
<dbReference type="PANTHER" id="PTHR40055:SF1">
    <property type="entry name" value="TRANSCRIPTIONAL REGULATOR YGIV-RELATED"/>
    <property type="match status" value="1"/>
</dbReference>
<dbReference type="AlphaFoldDB" id="B8GJM5"/>
<dbReference type="PANTHER" id="PTHR40055">
    <property type="entry name" value="TRANSCRIPTIONAL REGULATOR YGIV-RELATED"/>
    <property type="match status" value="1"/>
</dbReference>
<keyword evidence="3" id="KW-1185">Reference proteome</keyword>
<dbReference type="KEGG" id="mpl:Mpal_0296"/>
<reference evidence="2 3" key="1">
    <citation type="journal article" date="2015" name="Genome Announc.">
        <title>Complete Genome Sequence of Methanosphaerula palustris E1-9CT, a Hydrogenotrophic Methanogen Isolated from a Minerotrophic Fen Peatland.</title>
        <authorList>
            <person name="Cadillo-Quiroz H."/>
            <person name="Browne P."/>
            <person name="Kyrpides N."/>
            <person name="Woyke T."/>
            <person name="Goodwin L."/>
            <person name="Detter C."/>
            <person name="Yavitt J.B."/>
            <person name="Zinder S.H."/>
        </authorList>
    </citation>
    <scope>NUCLEOTIDE SEQUENCE [LARGE SCALE GENOMIC DNA]</scope>
    <source>
        <strain evidence="3">ATCC BAA-1556 / DSM 19958 / E1-9c</strain>
    </source>
</reference>
<dbReference type="InterPro" id="IPR010499">
    <property type="entry name" value="AraC_E-bd"/>
</dbReference>
<dbReference type="InterPro" id="IPR029442">
    <property type="entry name" value="GyrI-like"/>
</dbReference>
<dbReference type="GO" id="GO:0006355">
    <property type="term" value="P:regulation of DNA-templated transcription"/>
    <property type="evidence" value="ECO:0007669"/>
    <property type="project" value="InterPro"/>
</dbReference>
<dbReference type="OrthoDB" id="104532at2157"/>
<dbReference type="Gene3D" id="3.20.80.10">
    <property type="entry name" value="Regulatory factor, effector binding domain"/>
    <property type="match status" value="1"/>
</dbReference>
<dbReference type="PROSITE" id="PS00552">
    <property type="entry name" value="HTH_MERR_1"/>
    <property type="match status" value="1"/>
</dbReference>
<dbReference type="STRING" id="521011.Mpal_0296"/>
<dbReference type="InterPro" id="IPR050908">
    <property type="entry name" value="SmbC-like"/>
</dbReference>
<gene>
    <name evidence="2" type="ordered locus">Mpal_0296</name>
</gene>
<protein>
    <submittedName>
        <fullName evidence="2">Transcription activator effector binding</fullName>
    </submittedName>
</protein>
<dbReference type="InterPro" id="IPR000551">
    <property type="entry name" value="MerR-type_HTH_dom"/>
</dbReference>
<dbReference type="RefSeq" id="WP_012616998.1">
    <property type="nucleotide sequence ID" value="NC_011832.1"/>
</dbReference>
<name>B8GJM5_METPE</name>
<dbReference type="GeneID" id="25394081"/>
<dbReference type="SMART" id="SM00871">
    <property type="entry name" value="AraC_E_bind"/>
    <property type="match status" value="1"/>
</dbReference>
<dbReference type="SUPFAM" id="SSF55136">
    <property type="entry name" value="Probable bacterial effector-binding domain"/>
    <property type="match status" value="1"/>
</dbReference>
<dbReference type="eggNOG" id="arCOG03200">
    <property type="taxonomic scope" value="Archaea"/>
</dbReference>
<dbReference type="InterPro" id="IPR011256">
    <property type="entry name" value="Reg_factor_effector_dom_sf"/>
</dbReference>
<dbReference type="Proteomes" id="UP000002457">
    <property type="component" value="Chromosome"/>
</dbReference>
<evidence type="ECO:0000313" key="3">
    <source>
        <dbReference type="Proteomes" id="UP000002457"/>
    </source>
</evidence>
<dbReference type="Pfam" id="PF06445">
    <property type="entry name" value="GyrI-like"/>
    <property type="match status" value="1"/>
</dbReference>
<accession>B8GJM5</accession>
<evidence type="ECO:0000259" key="1">
    <source>
        <dbReference type="PROSITE" id="PS00552"/>
    </source>
</evidence>
<feature type="domain" description="HTH merR-type" evidence="1">
    <location>
        <begin position="9"/>
        <end position="31"/>
    </location>
</feature>
<dbReference type="HOGENOM" id="CLU_2044447_0_0_2"/>
<organism evidence="2 3">
    <name type="scientific">Methanosphaerula palustris (strain ATCC BAA-1556 / DSM 19958 / E1-9c)</name>
    <dbReference type="NCBI Taxonomy" id="521011"/>
    <lineage>
        <taxon>Archaea</taxon>
        <taxon>Methanobacteriati</taxon>
        <taxon>Methanobacteriota</taxon>
        <taxon>Stenosarchaea group</taxon>
        <taxon>Methanomicrobia</taxon>
        <taxon>Methanomicrobiales</taxon>
        <taxon>Methanoregulaceae</taxon>
        <taxon>Methanosphaerula</taxon>
    </lineage>
</organism>
<proteinExistence type="predicted"/>
<dbReference type="EMBL" id="CP001338">
    <property type="protein sequence ID" value="ACL15679.1"/>
    <property type="molecule type" value="Genomic_DNA"/>
</dbReference>
<evidence type="ECO:0000313" key="2">
    <source>
        <dbReference type="EMBL" id="ACL15679.1"/>
    </source>
</evidence>
<dbReference type="GO" id="GO:0003677">
    <property type="term" value="F:DNA binding"/>
    <property type="evidence" value="ECO:0007669"/>
    <property type="project" value="InterPro"/>
</dbReference>